<dbReference type="PROSITE" id="PS50894">
    <property type="entry name" value="HPT"/>
    <property type="match status" value="1"/>
</dbReference>
<feature type="domain" description="HPt" evidence="3">
    <location>
        <begin position="15"/>
        <end position="101"/>
    </location>
</feature>
<comment type="caution">
    <text evidence="4">The sequence shown here is derived from an EMBL/GenBank/DDBJ whole genome shotgun (WGS) entry which is preliminary data.</text>
</comment>
<reference evidence="4 5" key="1">
    <citation type="journal article" date="2022" name="Nat. Microbiol.">
        <title>The microbiome of a bacterivorous marine choanoflagellate contains a resource-demanding obligate bacterial associate.</title>
        <authorList>
            <person name="Needham D.M."/>
            <person name="Poirier C."/>
            <person name="Bachy C."/>
            <person name="George E.E."/>
            <person name="Wilken S."/>
            <person name="Yung C.C.M."/>
            <person name="Limardo A.J."/>
            <person name="Morando M."/>
            <person name="Sudek L."/>
            <person name="Malmstrom R.R."/>
            <person name="Keeling P.J."/>
            <person name="Santoro A.E."/>
            <person name="Worden A.Z."/>
        </authorList>
    </citation>
    <scope>NUCLEOTIDE SEQUENCE [LARGE SCALE GENOMIC DNA]</scope>
    <source>
        <strain evidence="4 5">Comchoano-2</strain>
    </source>
</reference>
<evidence type="ECO:0000313" key="4">
    <source>
        <dbReference type="EMBL" id="MCP8352564.1"/>
    </source>
</evidence>
<dbReference type="Proteomes" id="UP001320768">
    <property type="component" value="Unassembled WGS sequence"/>
</dbReference>
<evidence type="ECO:0000259" key="3">
    <source>
        <dbReference type="PROSITE" id="PS50894"/>
    </source>
</evidence>
<gene>
    <name evidence="4" type="ORF">MKS91_04600</name>
</gene>
<keyword evidence="2" id="KW-0597">Phosphoprotein</keyword>
<keyword evidence="5" id="KW-1185">Reference proteome</keyword>
<dbReference type="Gene3D" id="1.20.120.160">
    <property type="entry name" value="HPT domain"/>
    <property type="match status" value="1"/>
</dbReference>
<evidence type="ECO:0000256" key="2">
    <source>
        <dbReference type="PROSITE-ProRule" id="PRU00110"/>
    </source>
</evidence>
<dbReference type="EMBL" id="JAKUDN010000002">
    <property type="protein sequence ID" value="MCP8352564.1"/>
    <property type="molecule type" value="Genomic_DNA"/>
</dbReference>
<protein>
    <submittedName>
        <fullName evidence="4">Hpt domain-containing protein</fullName>
    </submittedName>
</protein>
<keyword evidence="1" id="KW-0902">Two-component regulatory system</keyword>
<sequence>MAIIEKQKLLALYGSEETAKEIILMFVKKSGQLIKEIEHSLDLNDQDMINKICHKGIGQSRYIAAPELEKTLQSIQTEASSRQDHLEHLKTIIQEIEDAYA</sequence>
<accession>A0ABT1L649</accession>
<evidence type="ECO:0000256" key="1">
    <source>
        <dbReference type="ARBA" id="ARBA00023012"/>
    </source>
</evidence>
<dbReference type="InterPro" id="IPR008207">
    <property type="entry name" value="Sig_transdc_His_kin_Hpt_dom"/>
</dbReference>
<feature type="modified residue" description="Phosphohistidine" evidence="2">
    <location>
        <position position="54"/>
    </location>
</feature>
<dbReference type="RefSeq" id="WP_258569670.1">
    <property type="nucleotide sequence ID" value="NZ_JAKUDN010000002.1"/>
</dbReference>
<organism evidence="4 5">
    <name type="scientific">Candidatus Synchoanobacter obligatus</name>
    <dbReference type="NCBI Taxonomy" id="2919597"/>
    <lineage>
        <taxon>Bacteria</taxon>
        <taxon>Pseudomonadati</taxon>
        <taxon>Pseudomonadota</taxon>
        <taxon>Gammaproteobacteria</taxon>
        <taxon>Candidatus Comchoanobacterales</taxon>
        <taxon>Candidatus Comchoanobacteraceae</taxon>
        <taxon>Candidatus Synchoanobacter</taxon>
    </lineage>
</organism>
<dbReference type="Pfam" id="PF01627">
    <property type="entry name" value="Hpt"/>
    <property type="match status" value="1"/>
</dbReference>
<evidence type="ECO:0000313" key="5">
    <source>
        <dbReference type="Proteomes" id="UP001320768"/>
    </source>
</evidence>
<name>A0ABT1L649_9GAMM</name>
<dbReference type="SUPFAM" id="SSF47226">
    <property type="entry name" value="Histidine-containing phosphotransfer domain, HPT domain"/>
    <property type="match status" value="1"/>
</dbReference>
<dbReference type="InterPro" id="IPR036641">
    <property type="entry name" value="HPT_dom_sf"/>
</dbReference>
<proteinExistence type="predicted"/>